<gene>
    <name evidence="3" type="ORF">PR003_g6282</name>
</gene>
<dbReference type="EMBL" id="QXFT01000278">
    <property type="protein sequence ID" value="KAE9348681.1"/>
    <property type="molecule type" value="Genomic_DNA"/>
</dbReference>
<evidence type="ECO:0000256" key="1">
    <source>
        <dbReference type="SAM" id="MobiDB-lite"/>
    </source>
</evidence>
<comment type="caution">
    <text evidence="3">The sequence shown here is derived from an EMBL/GenBank/DDBJ whole genome shotgun (WGS) entry which is preliminary data.</text>
</comment>
<feature type="compositionally biased region" description="Basic residues" evidence="1">
    <location>
        <begin position="1"/>
        <end position="13"/>
    </location>
</feature>
<keyword evidence="4" id="KW-1185">Reference proteome</keyword>
<feature type="region of interest" description="Disordered" evidence="1">
    <location>
        <begin position="623"/>
        <end position="646"/>
    </location>
</feature>
<feature type="region of interest" description="Disordered" evidence="1">
    <location>
        <begin position="242"/>
        <end position="270"/>
    </location>
</feature>
<accession>A0A6A4G2T0</accession>
<reference evidence="3 4" key="1">
    <citation type="submission" date="2018-08" db="EMBL/GenBank/DDBJ databases">
        <title>Genomic investigation of the strawberry pathogen Phytophthora fragariae indicates pathogenicity is determined by transcriptional variation in three key races.</title>
        <authorList>
            <person name="Adams T.M."/>
            <person name="Armitage A.D."/>
            <person name="Sobczyk M.K."/>
            <person name="Bates H.J."/>
            <person name="Dunwell J.M."/>
            <person name="Nellist C.F."/>
            <person name="Harrison R.J."/>
        </authorList>
    </citation>
    <scope>NUCLEOTIDE SEQUENCE [LARGE SCALE GENOMIC DNA]</scope>
    <source>
        <strain evidence="3 4">SCRP333</strain>
    </source>
</reference>
<feature type="compositionally biased region" description="Pro residues" evidence="1">
    <location>
        <begin position="555"/>
        <end position="569"/>
    </location>
</feature>
<feature type="region of interest" description="Disordered" evidence="1">
    <location>
        <begin position="1"/>
        <end position="47"/>
    </location>
</feature>
<keyword evidence="2" id="KW-1133">Transmembrane helix</keyword>
<proteinExistence type="predicted"/>
<name>A0A6A4G2T0_9STRA</name>
<evidence type="ECO:0000256" key="2">
    <source>
        <dbReference type="SAM" id="Phobius"/>
    </source>
</evidence>
<protein>
    <submittedName>
        <fullName evidence="3">Uncharacterized protein</fullName>
    </submittedName>
</protein>
<organism evidence="3 4">
    <name type="scientific">Phytophthora rubi</name>
    <dbReference type="NCBI Taxonomy" id="129364"/>
    <lineage>
        <taxon>Eukaryota</taxon>
        <taxon>Sar</taxon>
        <taxon>Stramenopiles</taxon>
        <taxon>Oomycota</taxon>
        <taxon>Peronosporomycetes</taxon>
        <taxon>Peronosporales</taxon>
        <taxon>Peronosporaceae</taxon>
        <taxon>Phytophthora</taxon>
    </lineage>
</organism>
<keyword evidence="2" id="KW-0812">Transmembrane</keyword>
<dbReference type="Proteomes" id="UP000434957">
    <property type="component" value="Unassembled WGS sequence"/>
</dbReference>
<feature type="transmembrane region" description="Helical" evidence="2">
    <location>
        <begin position="54"/>
        <end position="71"/>
    </location>
</feature>
<feature type="region of interest" description="Disordered" evidence="1">
    <location>
        <begin position="555"/>
        <end position="578"/>
    </location>
</feature>
<feature type="compositionally biased region" description="Polar residues" evidence="1">
    <location>
        <begin position="28"/>
        <end position="47"/>
    </location>
</feature>
<evidence type="ECO:0000313" key="3">
    <source>
        <dbReference type="EMBL" id="KAE9348681.1"/>
    </source>
</evidence>
<feature type="region of interest" description="Disordered" evidence="1">
    <location>
        <begin position="105"/>
        <end position="227"/>
    </location>
</feature>
<dbReference type="AlphaFoldDB" id="A0A6A4G2T0"/>
<evidence type="ECO:0000313" key="4">
    <source>
        <dbReference type="Proteomes" id="UP000434957"/>
    </source>
</evidence>
<keyword evidence="2" id="KW-0472">Membrane</keyword>
<feature type="compositionally biased region" description="Basic and acidic residues" evidence="1">
    <location>
        <begin position="174"/>
        <end position="185"/>
    </location>
</feature>
<feature type="compositionally biased region" description="Basic and acidic residues" evidence="1">
    <location>
        <begin position="142"/>
        <end position="154"/>
    </location>
</feature>
<feature type="compositionally biased region" description="Polar residues" evidence="1">
    <location>
        <begin position="187"/>
        <end position="196"/>
    </location>
</feature>
<sequence>MRLSKHSRSKKGRVAPMSDDDGDNNDNESTYQSNSHQPRQESRGVSFSTPRGKIWLILVINLCIVTTFIFMSSSRIPSLSGDSVLSDALEQDPVPKNVDETHALSATHSEGTKAPQVQEPSRPGGYTKLTGTTAPGEEEQLLNDRDATEVETEKPSPVIPNEDTGTDADTQGELPRDRESEKEVENSFPSVTQETASDIDPASAPPTTSGDTSAKADTKAPRPGQRSQAEIADLISHMKETQSPSLETLAPEQRVESNQSSATSTSAPETSMEVQPAAVESKAFLDNLVTWVTGNSGVEVENLAACLASSGDDLIACGVNRYAWKLMNCVVADFTDIALSRWINQMASSDPNAADATAFRAASPQQKPVWVPVVPDTHNQLPAVYFSCPMISDALRMHESMTLFFVLSPAQIERGDSYAGQKFFGNSPYGQFALHGGKPSFLANMGLVESEHMVPMGQFSLVSYRLNPGYAEIKANGGAWGGESPAEGDAGDRRLRITVNDVVSLGNSKSDCDTNAFQGRIAEMLVYDAVLDDAKVEAVEKYLYDKWWGDKPFPETAPPATKPPEPESAPPAVDDPVEELPTDASAAADTDGTLQAEDNPATTEVGLLTQATEELQQTEEPVQVEAANAPNEDPTPADESDVTPAPKFDPLVNIFEWTAPSGSDTAKVQQWTRTVKEKVDYIRNFQLGGAVLRELIRQHKDELVELREQLFG</sequence>